<feature type="region of interest" description="Disordered" evidence="7">
    <location>
        <begin position="417"/>
        <end position="518"/>
    </location>
</feature>
<sequence>MHDFTSHVLQRYWEVVGWNPYNSYLHLTSTSSAVLDFPLPSGLNFAISASPSPPFFTTYRLRALPQLEGSLGYIFASTDEEAPALDVGSSRTISIKRMAHRFRVLDAPRAPTAKEEIWQGGVRVDTRDYLLYGSMHVPSARVDALYTTRISPEMTFLLTGRSYPSRTFLQSSEKAAQAIAGDAAQASLSRDKTAGRMNVQLMLQRDTGKWFTEYSYSAFDALWGFRVLHNFGTSSSSASISESSMPSESNGLHTEAVVSKRGVEDDREGESGVGGGLKGRFSAGAEMFFSAREKSAGISTGVRFTTLPEPPASQANGGSDQVPQPPTTLTATLNPMMGHLSTAYAARMTRDIVACSRYDFNVYSYDSELTVGFEYWLRAARQAHQPATASPLTNSMSETAQRIKQAASDVIGSVSDSVKAVNSSREDLPAEQHRTRPDKVLSPNTRDLSLRESAGPQSDRGLGTGHLPSLQKERPQPNLREHEPPTSVSSPTWPSPVSSEMTTEESSSSTRDAGLPTKSGTVAPLLALIKARISTSGVLSLLWEGRMRNTLLSFGIRADVSPSALASNESRNHGNALRSIGMEITYFATGEEARLEQERRNRRQQ</sequence>
<reference evidence="8 9" key="1">
    <citation type="submission" date="2014-09" db="EMBL/GenBank/DDBJ databases">
        <authorList>
            <person name="Magalhaes I.L.F."/>
            <person name="Oliveira U."/>
            <person name="Santos F.R."/>
            <person name="Vidigal T.H.D.A."/>
            <person name="Brescovit A.D."/>
            <person name="Santos A.J."/>
        </authorList>
    </citation>
    <scope>NUCLEOTIDE SEQUENCE [LARGE SCALE GENOMIC DNA]</scope>
</reference>
<feature type="compositionally biased region" description="Basic and acidic residues" evidence="7">
    <location>
        <begin position="471"/>
        <end position="484"/>
    </location>
</feature>
<dbReference type="Proteomes" id="UP000054845">
    <property type="component" value="Unassembled WGS sequence"/>
</dbReference>
<dbReference type="HAMAP" id="MF_03102">
    <property type="entry name" value="Mdm10"/>
    <property type="match status" value="1"/>
</dbReference>
<evidence type="ECO:0000256" key="1">
    <source>
        <dbReference type="ARBA" id="ARBA00022452"/>
    </source>
</evidence>
<dbReference type="Pfam" id="PF12519">
    <property type="entry name" value="MDM10"/>
    <property type="match status" value="1"/>
</dbReference>
<evidence type="ECO:0000256" key="6">
    <source>
        <dbReference type="HAMAP-Rule" id="MF_03102"/>
    </source>
</evidence>
<dbReference type="InterPro" id="IPR027539">
    <property type="entry name" value="Mdm10"/>
</dbReference>
<comment type="similarity">
    <text evidence="6">Belongs to the MDM10 family.</text>
</comment>
<evidence type="ECO:0000256" key="5">
    <source>
        <dbReference type="ARBA" id="ARBA00023136"/>
    </source>
</evidence>
<keyword evidence="9" id="KW-1185">Reference proteome</keyword>
<protein>
    <recommendedName>
        <fullName evidence="6">Mitochondrial distribution and morphology protein 10</fullName>
    </recommendedName>
    <alternativeName>
        <fullName evidence="6">Mitochondrial inheritance component MDM10</fullName>
    </alternativeName>
</protein>
<dbReference type="AlphaFoldDB" id="A0A0P1BI35"/>
<evidence type="ECO:0000256" key="2">
    <source>
        <dbReference type="ARBA" id="ARBA00022692"/>
    </source>
</evidence>
<comment type="function">
    <text evidence="6">Component of the ERMES/MDM complex, which serves as a molecular tether to connect the endoplasmic reticulum and mitochondria. Components of this complex are involved in the control of mitochondrial shape and protein biogenesis and may function in phospholipid exchange. MDM10 is involved in the late assembly steps of the general translocase of the mitochondrial outer membrane (TOM complex). Functions in the TOM40-specific route of the assembly of outer membrane beta-barrel proteins, including the association of TOM40 with the receptor TOM22 and small TOM proteins. Can associate with the SAM(core) complex as well as the MDM12-MMM1 complex, both involved in late steps of the major beta-barrel assembly pathway, that is responsible for biogenesis of all outer membrane beta-barrel proteins. May act as a switch that shuttles between both complexes and channels precursor proteins into the TOM40-specific pathway. Plays a role in mitochondrial morphology and in the inheritance of mitochondria.</text>
</comment>
<keyword evidence="2 6" id="KW-0812">Transmembrane</keyword>
<keyword evidence="5 6" id="KW-0472">Membrane</keyword>
<evidence type="ECO:0000256" key="4">
    <source>
        <dbReference type="ARBA" id="ARBA00023128"/>
    </source>
</evidence>
<dbReference type="GO" id="GO:0032865">
    <property type="term" value="C:ERMES complex"/>
    <property type="evidence" value="ECO:0007669"/>
    <property type="project" value="UniProtKB-UniRule"/>
</dbReference>
<dbReference type="GO" id="GO:0001401">
    <property type="term" value="C:SAM complex"/>
    <property type="evidence" value="ECO:0007669"/>
    <property type="project" value="TreeGrafter"/>
</dbReference>
<feature type="compositionally biased region" description="Polar residues" evidence="7">
    <location>
        <begin position="313"/>
        <end position="324"/>
    </location>
</feature>
<accession>A0A0P1BI35</accession>
<comment type="subunit">
    <text evidence="6">Component of the ER-mitochondria encounter structure (ERMES) or MDM complex, composed of MMM1, MDM10, MDM12 and MDM34. Associates with the mitochondrial outer membrane sorting assembly machinery SAM(core) complex.</text>
</comment>
<dbReference type="PANTHER" id="PTHR28035">
    <property type="entry name" value="MITOCHONDRIAL DISTRIBUTION AND MORPHOLOGY PROTEIN 10"/>
    <property type="match status" value="1"/>
</dbReference>
<evidence type="ECO:0000313" key="8">
    <source>
        <dbReference type="EMBL" id="CEH15277.1"/>
    </source>
</evidence>
<evidence type="ECO:0000256" key="3">
    <source>
        <dbReference type="ARBA" id="ARBA00022787"/>
    </source>
</evidence>
<name>A0A0P1BI35_9BASI</name>
<keyword evidence="3 6" id="KW-1000">Mitochondrion outer membrane</keyword>
<evidence type="ECO:0000313" key="9">
    <source>
        <dbReference type="Proteomes" id="UP000054845"/>
    </source>
</evidence>
<dbReference type="GO" id="GO:0070096">
    <property type="term" value="P:mitochondrial outer membrane translocase complex assembly"/>
    <property type="evidence" value="ECO:0007669"/>
    <property type="project" value="UniProtKB-UniRule"/>
</dbReference>
<keyword evidence="1 6" id="KW-1134">Transmembrane beta strand</keyword>
<dbReference type="STRING" id="401625.A0A0P1BI35"/>
<dbReference type="OrthoDB" id="2103793at2759"/>
<gene>
    <name evidence="6" type="primary">MDM10</name>
</gene>
<evidence type="ECO:0000256" key="7">
    <source>
        <dbReference type="SAM" id="MobiDB-lite"/>
    </source>
</evidence>
<feature type="compositionally biased region" description="Basic and acidic residues" evidence="7">
    <location>
        <begin position="424"/>
        <end position="439"/>
    </location>
</feature>
<dbReference type="GO" id="GO:1990456">
    <property type="term" value="P:mitochondrion-endoplasmic reticulum membrane tethering"/>
    <property type="evidence" value="ECO:0007669"/>
    <property type="project" value="UniProtKB-UniRule"/>
</dbReference>
<comment type="subcellular location">
    <subcellularLocation>
        <location evidence="6">Mitochondrion outer membrane</location>
        <topology evidence="6">Multi-pass membrane protein</topology>
    </subcellularLocation>
    <text evidence="6">The ERMES/MDM complex localizes to a few discrete foci (around 10 per single cell), that represent mitochondria-endoplasmic reticulum junctions. These foci are often found next to mtDNA nucleoids.</text>
</comment>
<comment type="domain">
    <text evidence="6">Lacks alpha-helical transmembrane segments, suggesting that it resides in the membrane via beta-sheet conformations similar to those predicted for other outer membrane proteins and porin.</text>
</comment>
<feature type="region of interest" description="Disordered" evidence="7">
    <location>
        <begin position="305"/>
        <end position="324"/>
    </location>
</feature>
<organism evidence="8 9">
    <name type="scientific">Ceraceosorus bombacis</name>
    <dbReference type="NCBI Taxonomy" id="401625"/>
    <lineage>
        <taxon>Eukaryota</taxon>
        <taxon>Fungi</taxon>
        <taxon>Dikarya</taxon>
        <taxon>Basidiomycota</taxon>
        <taxon>Ustilaginomycotina</taxon>
        <taxon>Exobasidiomycetes</taxon>
        <taxon>Ceraceosorales</taxon>
        <taxon>Ceraceosoraceae</taxon>
        <taxon>Ceraceosorus</taxon>
    </lineage>
</organism>
<feature type="compositionally biased region" description="Low complexity" evidence="7">
    <location>
        <begin position="485"/>
        <end position="510"/>
    </location>
</feature>
<keyword evidence="4 6" id="KW-0496">Mitochondrion</keyword>
<dbReference type="GO" id="GO:0045040">
    <property type="term" value="P:protein insertion into mitochondrial outer membrane"/>
    <property type="evidence" value="ECO:0007669"/>
    <property type="project" value="UniProtKB-UniRule"/>
</dbReference>
<dbReference type="GO" id="GO:0051654">
    <property type="term" value="P:establishment of mitochondrion localization"/>
    <property type="evidence" value="ECO:0007669"/>
    <property type="project" value="TreeGrafter"/>
</dbReference>
<dbReference type="GO" id="GO:0015914">
    <property type="term" value="P:phospholipid transport"/>
    <property type="evidence" value="ECO:0007669"/>
    <property type="project" value="TreeGrafter"/>
</dbReference>
<proteinExistence type="inferred from homology"/>
<dbReference type="PANTHER" id="PTHR28035:SF1">
    <property type="entry name" value="MITOCHONDRIAL DISTRIBUTION AND MORPHOLOGY PROTEIN 10"/>
    <property type="match status" value="1"/>
</dbReference>
<dbReference type="EMBL" id="CCYA01000260">
    <property type="protein sequence ID" value="CEH15277.1"/>
    <property type="molecule type" value="Genomic_DNA"/>
</dbReference>